<name>A0A0K9GP15_9BACI</name>
<evidence type="ECO:0000256" key="1">
    <source>
        <dbReference type="ARBA" id="ARBA00010757"/>
    </source>
</evidence>
<comment type="function">
    <text evidence="3 6">Allows the formation of correctly charged Asn-tRNA(Asn) or Gln-tRNA(Gln) through the transamidation of misacylated Asp-tRNA(Asn) or Glu-tRNA(Gln) in organisms which lack either or both of asparaginyl-tRNA or glutaminyl-tRNA synthetases. The reaction takes place in the presence of glutamine and ATP through an activated phospho-Asp-tRNA(Asn) or phospho-Glu-tRNA(Gln).</text>
</comment>
<organism evidence="7 8">
    <name type="scientific">Peribacillus loiseleuriae</name>
    <dbReference type="NCBI Taxonomy" id="1679170"/>
    <lineage>
        <taxon>Bacteria</taxon>
        <taxon>Bacillati</taxon>
        <taxon>Bacillota</taxon>
        <taxon>Bacilli</taxon>
        <taxon>Bacillales</taxon>
        <taxon>Bacillaceae</taxon>
        <taxon>Peribacillus</taxon>
    </lineage>
</organism>
<evidence type="ECO:0000256" key="4">
    <source>
        <dbReference type="ARBA" id="ARBA00047380"/>
    </source>
</evidence>
<dbReference type="PANTHER" id="PTHR15004:SF0">
    <property type="entry name" value="GLUTAMYL-TRNA(GLN) AMIDOTRANSFERASE SUBUNIT C, MITOCHONDRIAL"/>
    <property type="match status" value="1"/>
</dbReference>
<keyword evidence="7" id="KW-0808">Transferase</keyword>
<dbReference type="GO" id="GO:0006450">
    <property type="term" value="P:regulation of translational fidelity"/>
    <property type="evidence" value="ECO:0007669"/>
    <property type="project" value="InterPro"/>
</dbReference>
<keyword evidence="8" id="KW-1185">Reference proteome</keyword>
<evidence type="ECO:0000313" key="8">
    <source>
        <dbReference type="Proteomes" id="UP000037146"/>
    </source>
</evidence>
<dbReference type="Proteomes" id="UP000037146">
    <property type="component" value="Unassembled WGS sequence"/>
</dbReference>
<dbReference type="OrthoDB" id="9813938at2"/>
<keyword evidence="6" id="KW-0547">Nucleotide-binding</keyword>
<accession>A0A0K9GP15</accession>
<dbReference type="PATRIC" id="fig|1679170.3.peg.335"/>
<dbReference type="PANTHER" id="PTHR15004">
    <property type="entry name" value="GLUTAMYL-TRNA(GLN) AMIDOTRANSFERASE SUBUNIT C, MITOCHONDRIAL"/>
    <property type="match status" value="1"/>
</dbReference>
<sequence length="98" mass="11169">MSRISMEQVKHVAHLARLGITEQEAEKMQKELDLMISFAELLNELDTDEVKPTFHVLDMQNVMREDISQKGLPVEEVLKNAPDSKDGHIRVPSIMEGK</sequence>
<evidence type="ECO:0000256" key="3">
    <source>
        <dbReference type="ARBA" id="ARBA00024799"/>
    </source>
</evidence>
<keyword evidence="6" id="KW-0067">ATP-binding</keyword>
<comment type="subunit">
    <text evidence="2 6">Heterotrimer of A, B and C subunits.</text>
</comment>
<evidence type="ECO:0000256" key="5">
    <source>
        <dbReference type="ARBA" id="ARBA00047913"/>
    </source>
</evidence>
<reference evidence="8" key="1">
    <citation type="submission" date="2015-07" db="EMBL/GenBank/DDBJ databases">
        <title>Genome sequencing project for genomic taxonomy and phylogenomics of Bacillus-like bacteria.</title>
        <authorList>
            <person name="Liu B."/>
            <person name="Wang J."/>
            <person name="Zhu Y."/>
            <person name="Liu G."/>
            <person name="Chen Q."/>
            <person name="Chen Z."/>
            <person name="Lan J."/>
            <person name="Che J."/>
            <person name="Ge C."/>
            <person name="Shi H."/>
            <person name="Pan Z."/>
            <person name="Liu X."/>
        </authorList>
    </citation>
    <scope>NUCLEOTIDE SEQUENCE [LARGE SCALE GENOMIC DNA]</scope>
    <source>
        <strain evidence="8">FJAT-27997</strain>
    </source>
</reference>
<dbReference type="SUPFAM" id="SSF141000">
    <property type="entry name" value="Glu-tRNAGln amidotransferase C subunit"/>
    <property type="match status" value="1"/>
</dbReference>
<dbReference type="GO" id="GO:0070681">
    <property type="term" value="P:glutaminyl-tRNAGln biosynthesis via transamidation"/>
    <property type="evidence" value="ECO:0007669"/>
    <property type="project" value="TreeGrafter"/>
</dbReference>
<protein>
    <recommendedName>
        <fullName evidence="6">Aspartyl/glutamyl-tRNA(Asn/Gln) amidotransferase subunit C</fullName>
        <shortName evidence="6">Asp/Glu-ADT subunit C</shortName>
        <ecNumber evidence="6">6.3.5.-</ecNumber>
    </recommendedName>
</protein>
<dbReference type="GO" id="GO:0050566">
    <property type="term" value="F:asparaginyl-tRNA synthase (glutamine-hydrolyzing) activity"/>
    <property type="evidence" value="ECO:0007669"/>
    <property type="project" value="RHEA"/>
</dbReference>
<comment type="catalytic activity">
    <reaction evidence="4 6">
        <text>L-aspartyl-tRNA(Asn) + L-glutamine + ATP + H2O = L-asparaginyl-tRNA(Asn) + L-glutamate + ADP + phosphate + 2 H(+)</text>
        <dbReference type="Rhea" id="RHEA:14513"/>
        <dbReference type="Rhea" id="RHEA-COMP:9674"/>
        <dbReference type="Rhea" id="RHEA-COMP:9677"/>
        <dbReference type="ChEBI" id="CHEBI:15377"/>
        <dbReference type="ChEBI" id="CHEBI:15378"/>
        <dbReference type="ChEBI" id="CHEBI:29985"/>
        <dbReference type="ChEBI" id="CHEBI:30616"/>
        <dbReference type="ChEBI" id="CHEBI:43474"/>
        <dbReference type="ChEBI" id="CHEBI:58359"/>
        <dbReference type="ChEBI" id="CHEBI:78515"/>
        <dbReference type="ChEBI" id="CHEBI:78516"/>
        <dbReference type="ChEBI" id="CHEBI:456216"/>
    </reaction>
</comment>
<comment type="catalytic activity">
    <reaction evidence="5 6">
        <text>L-glutamyl-tRNA(Gln) + L-glutamine + ATP + H2O = L-glutaminyl-tRNA(Gln) + L-glutamate + ADP + phosphate + H(+)</text>
        <dbReference type="Rhea" id="RHEA:17521"/>
        <dbReference type="Rhea" id="RHEA-COMP:9681"/>
        <dbReference type="Rhea" id="RHEA-COMP:9684"/>
        <dbReference type="ChEBI" id="CHEBI:15377"/>
        <dbReference type="ChEBI" id="CHEBI:15378"/>
        <dbReference type="ChEBI" id="CHEBI:29985"/>
        <dbReference type="ChEBI" id="CHEBI:30616"/>
        <dbReference type="ChEBI" id="CHEBI:43474"/>
        <dbReference type="ChEBI" id="CHEBI:58359"/>
        <dbReference type="ChEBI" id="CHEBI:78520"/>
        <dbReference type="ChEBI" id="CHEBI:78521"/>
        <dbReference type="ChEBI" id="CHEBI:456216"/>
    </reaction>
</comment>
<keyword evidence="6" id="KW-0648">Protein biosynthesis</keyword>
<dbReference type="GO" id="GO:0050567">
    <property type="term" value="F:glutaminyl-tRNA synthase (glutamine-hydrolyzing) activity"/>
    <property type="evidence" value="ECO:0007669"/>
    <property type="project" value="UniProtKB-UniRule"/>
</dbReference>
<dbReference type="InterPro" id="IPR036113">
    <property type="entry name" value="Asp/Glu-ADT_sf_sub_c"/>
</dbReference>
<gene>
    <name evidence="6" type="primary">gatC</name>
    <name evidence="7" type="ORF">AC625_01750</name>
</gene>
<evidence type="ECO:0000313" key="7">
    <source>
        <dbReference type="EMBL" id="KMY48398.1"/>
    </source>
</evidence>
<dbReference type="NCBIfam" id="TIGR00135">
    <property type="entry name" value="gatC"/>
    <property type="match status" value="1"/>
</dbReference>
<proteinExistence type="inferred from homology"/>
<dbReference type="Gene3D" id="1.10.20.60">
    <property type="entry name" value="Glu-tRNAGln amidotransferase C subunit, N-terminal domain"/>
    <property type="match status" value="1"/>
</dbReference>
<dbReference type="GO" id="GO:0005524">
    <property type="term" value="F:ATP binding"/>
    <property type="evidence" value="ECO:0007669"/>
    <property type="project" value="UniProtKB-KW"/>
</dbReference>
<evidence type="ECO:0000256" key="2">
    <source>
        <dbReference type="ARBA" id="ARBA00011123"/>
    </source>
</evidence>
<dbReference type="Pfam" id="PF02686">
    <property type="entry name" value="GatC"/>
    <property type="match status" value="1"/>
</dbReference>
<dbReference type="HAMAP" id="MF_00122">
    <property type="entry name" value="GatC"/>
    <property type="match status" value="1"/>
</dbReference>
<dbReference type="InterPro" id="IPR003837">
    <property type="entry name" value="GatC"/>
</dbReference>
<comment type="similarity">
    <text evidence="1 6">Belongs to the GatC family.</text>
</comment>
<comment type="caution">
    <text evidence="7">The sequence shown here is derived from an EMBL/GenBank/DDBJ whole genome shotgun (WGS) entry which is preliminary data.</text>
</comment>
<dbReference type="RefSeq" id="WP_049679719.1">
    <property type="nucleotide sequence ID" value="NZ_LFZW01000001.1"/>
</dbReference>
<dbReference type="GO" id="GO:0016740">
    <property type="term" value="F:transferase activity"/>
    <property type="evidence" value="ECO:0007669"/>
    <property type="project" value="UniProtKB-KW"/>
</dbReference>
<dbReference type="EC" id="6.3.5.-" evidence="6"/>
<dbReference type="AlphaFoldDB" id="A0A0K9GP15"/>
<dbReference type="EMBL" id="LFZW01000001">
    <property type="protein sequence ID" value="KMY48398.1"/>
    <property type="molecule type" value="Genomic_DNA"/>
</dbReference>
<dbReference type="STRING" id="1679170.AC625_01750"/>
<keyword evidence="6" id="KW-0436">Ligase</keyword>
<dbReference type="GO" id="GO:0006412">
    <property type="term" value="P:translation"/>
    <property type="evidence" value="ECO:0007669"/>
    <property type="project" value="UniProtKB-UniRule"/>
</dbReference>
<evidence type="ECO:0000256" key="6">
    <source>
        <dbReference type="HAMAP-Rule" id="MF_00122"/>
    </source>
</evidence>